<dbReference type="CDD" id="cd11731">
    <property type="entry name" value="Lin1944_like_SDR_c"/>
    <property type="match status" value="1"/>
</dbReference>
<dbReference type="PANTHER" id="PTHR43477:SF1">
    <property type="entry name" value="DIHYDROANTICAPSIN 7-DEHYDROGENASE"/>
    <property type="match status" value="1"/>
</dbReference>
<organism evidence="3 4">
    <name type="scientific">Pedobacter cryoconitis</name>
    <dbReference type="NCBI Taxonomy" id="188932"/>
    <lineage>
        <taxon>Bacteria</taxon>
        <taxon>Pseudomonadati</taxon>
        <taxon>Bacteroidota</taxon>
        <taxon>Sphingobacteriia</taxon>
        <taxon>Sphingobacteriales</taxon>
        <taxon>Sphingobacteriaceae</taxon>
        <taxon>Pedobacter</taxon>
    </lineage>
</organism>
<evidence type="ECO:0000313" key="3">
    <source>
        <dbReference type="EMBL" id="MBB5638277.1"/>
    </source>
</evidence>
<dbReference type="PANTHER" id="PTHR43477">
    <property type="entry name" value="DIHYDROANTICAPSIN 7-DEHYDROGENASE"/>
    <property type="match status" value="1"/>
</dbReference>
<dbReference type="InterPro" id="IPR051122">
    <property type="entry name" value="SDR_DHRS6-like"/>
</dbReference>
<dbReference type="RefSeq" id="WP_183884121.1">
    <property type="nucleotide sequence ID" value="NZ_JACHCE010000008.1"/>
</dbReference>
<keyword evidence="2" id="KW-0560">Oxidoreductase</keyword>
<protein>
    <submittedName>
        <fullName evidence="3">NAD(P)-dependent dehydrogenase (Short-subunit alcohol dehydrogenase family)</fullName>
    </submittedName>
</protein>
<proteinExistence type="inferred from homology"/>
<dbReference type="AlphaFoldDB" id="A0A7W8ZQF7"/>
<dbReference type="GO" id="GO:0016491">
    <property type="term" value="F:oxidoreductase activity"/>
    <property type="evidence" value="ECO:0007669"/>
    <property type="project" value="UniProtKB-KW"/>
</dbReference>
<evidence type="ECO:0000256" key="2">
    <source>
        <dbReference type="ARBA" id="ARBA00023002"/>
    </source>
</evidence>
<dbReference type="Proteomes" id="UP000537204">
    <property type="component" value="Unassembled WGS sequence"/>
</dbReference>
<dbReference type="EMBL" id="JACHCE010000008">
    <property type="protein sequence ID" value="MBB5638277.1"/>
    <property type="molecule type" value="Genomic_DNA"/>
</dbReference>
<evidence type="ECO:0000256" key="1">
    <source>
        <dbReference type="ARBA" id="ARBA00006484"/>
    </source>
</evidence>
<comment type="caution">
    <text evidence="3">The sequence shown here is derived from an EMBL/GenBank/DDBJ whole genome shotgun (WGS) entry which is preliminary data.</text>
</comment>
<comment type="similarity">
    <text evidence="1">Belongs to the short-chain dehydrogenases/reductases (SDR) family.</text>
</comment>
<dbReference type="InterPro" id="IPR036291">
    <property type="entry name" value="NAD(P)-bd_dom_sf"/>
</dbReference>
<dbReference type="InterPro" id="IPR002347">
    <property type="entry name" value="SDR_fam"/>
</dbReference>
<accession>A0A7W8ZQF7</accession>
<reference evidence="3 4" key="1">
    <citation type="submission" date="2020-08" db="EMBL/GenBank/DDBJ databases">
        <title>Genomic Encyclopedia of Type Strains, Phase IV (KMG-V): Genome sequencing to study the core and pangenomes of soil and plant-associated prokaryotes.</title>
        <authorList>
            <person name="Whitman W."/>
        </authorList>
    </citation>
    <scope>NUCLEOTIDE SEQUENCE [LARGE SCALE GENOMIC DNA]</scope>
    <source>
        <strain evidence="3 4">S3M1</strain>
    </source>
</reference>
<name>A0A7W8ZQF7_9SPHI</name>
<evidence type="ECO:0000313" key="4">
    <source>
        <dbReference type="Proteomes" id="UP000537204"/>
    </source>
</evidence>
<dbReference type="Pfam" id="PF13561">
    <property type="entry name" value="adh_short_C2"/>
    <property type="match status" value="1"/>
</dbReference>
<sequence>MKNENAINNSLNGKKVIILGGSAGLGLATAKLADAYGANVVIVSSNEERLQRALKELSLSSTSYAVDLTKEEQIRSFFAQIGNFDHLVYTAAENLNLKTIAETEVEQAKDFFNLRFWSAFASVKYAAPLLNPGGSISLTSGIASMRPGAGWSVATSICSAMEGFTKAMAVELAPIRVNCVAPGVIQTNLWDSMSAADRENMYQMVSEQSLVKRSGKPEDVAEAFLYLISQKFGTGQTIVIDGGAILV</sequence>
<dbReference type="Gene3D" id="3.40.50.720">
    <property type="entry name" value="NAD(P)-binding Rossmann-like Domain"/>
    <property type="match status" value="1"/>
</dbReference>
<gene>
    <name evidence="3" type="ORF">HDE68_004206</name>
</gene>
<dbReference type="PRINTS" id="PR00081">
    <property type="entry name" value="GDHRDH"/>
</dbReference>
<dbReference type="SUPFAM" id="SSF51735">
    <property type="entry name" value="NAD(P)-binding Rossmann-fold domains"/>
    <property type="match status" value="1"/>
</dbReference>